<dbReference type="Proteomes" id="UP000307943">
    <property type="component" value="Unassembled WGS sequence"/>
</dbReference>
<dbReference type="AlphaFoldDB" id="A0A5C4SXC7"/>
<evidence type="ECO:0000313" key="1">
    <source>
        <dbReference type="EMBL" id="TNJ59514.1"/>
    </source>
</evidence>
<proteinExistence type="predicted"/>
<protein>
    <submittedName>
        <fullName evidence="1">Insulinase family protein</fullName>
    </submittedName>
</protein>
<dbReference type="OrthoDB" id="9811314at2"/>
<dbReference type="GO" id="GO:0046872">
    <property type="term" value="F:metal ion binding"/>
    <property type="evidence" value="ECO:0007669"/>
    <property type="project" value="InterPro"/>
</dbReference>
<dbReference type="EMBL" id="VDCQ01000092">
    <property type="protein sequence ID" value="TNJ59514.1"/>
    <property type="molecule type" value="Genomic_DNA"/>
</dbReference>
<comment type="caution">
    <text evidence="1">The sequence shown here is derived from an EMBL/GenBank/DDBJ whole genome shotgun (WGS) entry which is preliminary data.</text>
</comment>
<gene>
    <name evidence="1" type="ORF">FE784_37170</name>
</gene>
<name>A0A5C4SXC7_9BACL</name>
<accession>A0A5C4SXC7</accession>
<reference evidence="1 2" key="1">
    <citation type="submission" date="2019-05" db="EMBL/GenBank/DDBJ databases">
        <title>We sequenced the genome of Paenibacillus hemerocallicola KCTC 33185 for further insight into its adaptation and study the phylogeny of Paenibacillus.</title>
        <authorList>
            <person name="Narsing Rao M.P."/>
        </authorList>
    </citation>
    <scope>NUCLEOTIDE SEQUENCE [LARGE SCALE GENOMIC DNA]</scope>
    <source>
        <strain evidence="1 2">KCTC 33185</strain>
    </source>
</reference>
<organism evidence="1 2">
    <name type="scientific">Paenibacillus hemerocallicola</name>
    <dbReference type="NCBI Taxonomy" id="1172614"/>
    <lineage>
        <taxon>Bacteria</taxon>
        <taxon>Bacillati</taxon>
        <taxon>Bacillota</taxon>
        <taxon>Bacilli</taxon>
        <taxon>Bacillales</taxon>
        <taxon>Paenibacillaceae</taxon>
        <taxon>Paenibacillus</taxon>
    </lineage>
</organism>
<dbReference type="Gene3D" id="3.30.830.10">
    <property type="entry name" value="Metalloenzyme, LuxS/M16 peptidase-like"/>
    <property type="match status" value="1"/>
</dbReference>
<dbReference type="SUPFAM" id="SSF63411">
    <property type="entry name" value="LuxS/MPP-like metallohydrolase"/>
    <property type="match status" value="1"/>
</dbReference>
<dbReference type="InterPro" id="IPR011249">
    <property type="entry name" value="Metalloenz_LuxS/M16"/>
</dbReference>
<keyword evidence="2" id="KW-1185">Reference proteome</keyword>
<evidence type="ECO:0000313" key="2">
    <source>
        <dbReference type="Proteomes" id="UP000307943"/>
    </source>
</evidence>
<sequence>MEPLQDAELFRAKKSITGRYLIAEDYPEAIISRLASKHMYQDVVDPDSFVDGIRAVTMEDVLDFAQTYLNTDKMPFIQVNREGNTVSMDTDKEGRSA</sequence>